<dbReference type="Proteomes" id="UP001434883">
    <property type="component" value="Unassembled WGS sequence"/>
</dbReference>
<comment type="caution">
    <text evidence="1">The sequence shown here is derived from an EMBL/GenBank/DDBJ whole genome shotgun (WGS) entry which is preliminary data.</text>
</comment>
<protein>
    <submittedName>
        <fullName evidence="1">Uncharacterized protein</fullName>
    </submittedName>
</protein>
<dbReference type="EMBL" id="JAHRIN010065677">
    <property type="protein sequence ID" value="MEQ2214039.1"/>
    <property type="molecule type" value="Genomic_DNA"/>
</dbReference>
<evidence type="ECO:0000313" key="2">
    <source>
        <dbReference type="Proteomes" id="UP001434883"/>
    </source>
</evidence>
<proteinExistence type="predicted"/>
<evidence type="ECO:0000313" key="1">
    <source>
        <dbReference type="EMBL" id="MEQ2214039.1"/>
    </source>
</evidence>
<sequence length="116" mass="12615">MFVAVRCINPQTSLHGPPASQPLQSAWLIFHGNVPTLVGKVLCSIVCAKYFKDECFSKLHQYEEEFAEEHGGGEEFKMFDPDLEASVLDTAVGCSTPGPGDLCCMSSPSLYPFPVS</sequence>
<reference evidence="1 2" key="1">
    <citation type="submission" date="2021-06" db="EMBL/GenBank/DDBJ databases">
        <authorList>
            <person name="Palmer J.M."/>
        </authorList>
    </citation>
    <scope>NUCLEOTIDE SEQUENCE [LARGE SCALE GENOMIC DNA]</scope>
    <source>
        <strain evidence="1 2">XC_2019</strain>
        <tissue evidence="1">Muscle</tissue>
    </source>
</reference>
<gene>
    <name evidence="1" type="ORF">XENOCAPTIV_026959</name>
</gene>
<name>A0ABV0S0G1_9TELE</name>
<keyword evidence="2" id="KW-1185">Reference proteome</keyword>
<accession>A0ABV0S0G1</accession>
<organism evidence="1 2">
    <name type="scientific">Xenoophorus captivus</name>
    <dbReference type="NCBI Taxonomy" id="1517983"/>
    <lineage>
        <taxon>Eukaryota</taxon>
        <taxon>Metazoa</taxon>
        <taxon>Chordata</taxon>
        <taxon>Craniata</taxon>
        <taxon>Vertebrata</taxon>
        <taxon>Euteleostomi</taxon>
        <taxon>Actinopterygii</taxon>
        <taxon>Neopterygii</taxon>
        <taxon>Teleostei</taxon>
        <taxon>Neoteleostei</taxon>
        <taxon>Acanthomorphata</taxon>
        <taxon>Ovalentaria</taxon>
        <taxon>Atherinomorphae</taxon>
        <taxon>Cyprinodontiformes</taxon>
        <taxon>Goodeidae</taxon>
        <taxon>Xenoophorus</taxon>
    </lineage>
</organism>